<sequence>MRNSGKILTLVVCLTLAATLGLSLAGPRGDRGPHRYAPRSLDQEPVLAINPADGTILAAWGYREGGEYSIALAVKSGDVWTEPVFIGRDDGLDQIDPALVFDSHGVAYLAFTELPLGEVRITAIAGEPDTALLPRTIARAGDPKASPALSVIADRLVVAFNAGNGVVIRDIPLFNPEVSASTQGIQEGPDAVDPLGWFWIGNGRDSDEGDSGDRWQSEDGQDPAATVPLGLR</sequence>
<gene>
    <name evidence="2" type="ORF">IFK94_07080</name>
</gene>
<organism evidence="2 3">
    <name type="scientific">Candidatus Polarisedimenticola svalbardensis</name>
    <dbReference type="NCBI Taxonomy" id="2886004"/>
    <lineage>
        <taxon>Bacteria</taxon>
        <taxon>Pseudomonadati</taxon>
        <taxon>Acidobacteriota</taxon>
        <taxon>Candidatus Polarisedimenticolia</taxon>
        <taxon>Candidatus Polarisedimenticolales</taxon>
        <taxon>Candidatus Polarisedimenticolaceae</taxon>
        <taxon>Candidatus Polarisedimenticola</taxon>
    </lineage>
</organism>
<proteinExistence type="predicted"/>
<protein>
    <submittedName>
        <fullName evidence="2">Uncharacterized protein</fullName>
    </submittedName>
</protein>
<dbReference type="Proteomes" id="UP000648239">
    <property type="component" value="Unassembled WGS sequence"/>
</dbReference>
<name>A0A8J6Y0C1_9BACT</name>
<reference evidence="2 3" key="1">
    <citation type="submission" date="2020-08" db="EMBL/GenBank/DDBJ databases">
        <title>Acidobacteriota in marine sediments use diverse sulfur dissimilation pathways.</title>
        <authorList>
            <person name="Wasmund K."/>
        </authorList>
    </citation>
    <scope>NUCLEOTIDE SEQUENCE [LARGE SCALE GENOMIC DNA]</scope>
    <source>
        <strain evidence="2">MAG AM4</strain>
    </source>
</reference>
<evidence type="ECO:0000313" key="2">
    <source>
        <dbReference type="EMBL" id="MBD3867868.1"/>
    </source>
</evidence>
<comment type="caution">
    <text evidence="2">The sequence shown here is derived from an EMBL/GenBank/DDBJ whole genome shotgun (WGS) entry which is preliminary data.</text>
</comment>
<accession>A0A8J6Y0C1</accession>
<dbReference type="EMBL" id="JACXWD010000017">
    <property type="protein sequence ID" value="MBD3867868.1"/>
    <property type="molecule type" value="Genomic_DNA"/>
</dbReference>
<evidence type="ECO:0000256" key="1">
    <source>
        <dbReference type="SAM" id="MobiDB-lite"/>
    </source>
</evidence>
<feature type="region of interest" description="Disordered" evidence="1">
    <location>
        <begin position="203"/>
        <end position="232"/>
    </location>
</feature>
<evidence type="ECO:0000313" key="3">
    <source>
        <dbReference type="Proteomes" id="UP000648239"/>
    </source>
</evidence>
<dbReference type="AlphaFoldDB" id="A0A8J6Y0C1"/>